<feature type="transmembrane region" description="Helical" evidence="6">
    <location>
        <begin position="40"/>
        <end position="59"/>
    </location>
</feature>
<protein>
    <recommendedName>
        <fullName evidence="9">Homoserine/Threonine efflux protein</fullName>
    </recommendedName>
</protein>
<dbReference type="GO" id="GO:0005886">
    <property type="term" value="C:plasma membrane"/>
    <property type="evidence" value="ECO:0007669"/>
    <property type="project" value="UniProtKB-SubCell"/>
</dbReference>
<dbReference type="Proteomes" id="UP000004892">
    <property type="component" value="Unassembled WGS sequence"/>
</dbReference>
<dbReference type="PANTHER" id="PTHR30086">
    <property type="entry name" value="ARGININE EXPORTER PROTEIN ARGO"/>
    <property type="match status" value="1"/>
</dbReference>
<dbReference type="STRING" id="742817.HMPREF9449_02593"/>
<proteinExistence type="predicted"/>
<keyword evidence="5 6" id="KW-0472">Membrane</keyword>
<comment type="caution">
    <text evidence="7">The sequence shown here is derived from an EMBL/GenBank/DDBJ whole genome shotgun (WGS) entry which is preliminary data.</text>
</comment>
<keyword evidence="3 6" id="KW-0812">Transmembrane</keyword>
<dbReference type="PATRIC" id="fig|742817.3.peg.2775"/>
<accession>H1DK07</accession>
<sequence>MDFMNVWGFLIAAIFLTLMPGPDILFVITQSINRGKKAGIVFASGLCTGLIFHVTAVTLGLSALLAGSAFAFTVLKIAGGIYLLYLGGKAFFCRNKVSLRFSSENIPVYRLFRRGIWMNLLNPKVILFFLAFFPQFITMEKGNAVFQMLFLGLLFILQALCVFSAVALVADKLSAGVMKRPRFAYWMNIAEAFIYVCIGISIFFV</sequence>
<evidence type="ECO:0000256" key="2">
    <source>
        <dbReference type="ARBA" id="ARBA00022475"/>
    </source>
</evidence>
<feature type="transmembrane region" description="Helical" evidence="6">
    <location>
        <begin position="65"/>
        <end position="86"/>
    </location>
</feature>
<dbReference type="PANTHER" id="PTHR30086:SF20">
    <property type="entry name" value="ARGININE EXPORTER PROTEIN ARGO-RELATED"/>
    <property type="match status" value="1"/>
</dbReference>
<comment type="subcellular location">
    <subcellularLocation>
        <location evidence="1">Cell membrane</location>
        <topology evidence="1">Multi-pass membrane protein</topology>
    </subcellularLocation>
</comment>
<keyword evidence="4 6" id="KW-1133">Transmembrane helix</keyword>
<dbReference type="GO" id="GO:0015171">
    <property type="term" value="F:amino acid transmembrane transporter activity"/>
    <property type="evidence" value="ECO:0007669"/>
    <property type="project" value="TreeGrafter"/>
</dbReference>
<dbReference type="eggNOG" id="COG1280">
    <property type="taxonomic scope" value="Bacteria"/>
</dbReference>
<keyword evidence="8" id="KW-1185">Reference proteome</keyword>
<evidence type="ECO:0000256" key="5">
    <source>
        <dbReference type="ARBA" id="ARBA00023136"/>
    </source>
</evidence>
<feature type="transmembrane region" description="Helical" evidence="6">
    <location>
        <begin position="116"/>
        <end position="137"/>
    </location>
</feature>
<dbReference type="InterPro" id="IPR001123">
    <property type="entry name" value="LeuE-type"/>
</dbReference>
<dbReference type="PIRSF" id="PIRSF006324">
    <property type="entry name" value="LeuE"/>
    <property type="match status" value="1"/>
</dbReference>
<evidence type="ECO:0000256" key="3">
    <source>
        <dbReference type="ARBA" id="ARBA00022692"/>
    </source>
</evidence>
<evidence type="ECO:0000256" key="6">
    <source>
        <dbReference type="SAM" id="Phobius"/>
    </source>
</evidence>
<dbReference type="Pfam" id="PF01810">
    <property type="entry name" value="LysE"/>
    <property type="match status" value="1"/>
</dbReference>
<dbReference type="RefSeq" id="WP_009137737.1">
    <property type="nucleotide sequence ID" value="NZ_JH594597.1"/>
</dbReference>
<gene>
    <name evidence="7" type="ORF">HMPREF9449_02593</name>
</gene>
<dbReference type="HOGENOM" id="CLU_079569_3_2_10"/>
<reference evidence="7 8" key="1">
    <citation type="submission" date="2012-01" db="EMBL/GenBank/DDBJ databases">
        <title>The Genome Sequence of Odoribacter laneus YIT 12061.</title>
        <authorList>
            <consortium name="The Broad Institute Genome Sequencing Platform"/>
            <person name="Earl A."/>
            <person name="Ward D."/>
            <person name="Feldgarden M."/>
            <person name="Gevers D."/>
            <person name="Morotomi M."/>
            <person name="Young S.K."/>
            <person name="Zeng Q."/>
            <person name="Gargeya S."/>
            <person name="Fitzgerald M."/>
            <person name="Haas B."/>
            <person name="Abouelleil A."/>
            <person name="Alvarado L."/>
            <person name="Arachchi H.M."/>
            <person name="Berlin A."/>
            <person name="Chapman S.B."/>
            <person name="Gearin G."/>
            <person name="Goldberg J."/>
            <person name="Griggs A."/>
            <person name="Gujja S."/>
            <person name="Hansen M."/>
            <person name="Heiman D."/>
            <person name="Howarth C."/>
            <person name="Larimer J."/>
            <person name="Lui A."/>
            <person name="MacDonald P.J.P."/>
            <person name="McCowen C."/>
            <person name="Montmayeur A."/>
            <person name="Murphy C."/>
            <person name="Neiman D."/>
            <person name="Pearson M."/>
            <person name="Priest M."/>
            <person name="Roberts A."/>
            <person name="Saif S."/>
            <person name="Shea T."/>
            <person name="Sisk P."/>
            <person name="Stolte C."/>
            <person name="Sykes S."/>
            <person name="Wortman J."/>
            <person name="Nusbaum C."/>
            <person name="Birren B."/>
        </authorList>
    </citation>
    <scope>NUCLEOTIDE SEQUENCE [LARGE SCALE GENOMIC DNA]</scope>
    <source>
        <strain evidence="7 8">YIT 12061</strain>
    </source>
</reference>
<dbReference type="GeneID" id="98070128"/>
<name>H1DK07_9BACT</name>
<feature type="transmembrane region" description="Helical" evidence="6">
    <location>
        <begin position="6"/>
        <end position="28"/>
    </location>
</feature>
<dbReference type="AlphaFoldDB" id="H1DK07"/>
<evidence type="ECO:0000256" key="1">
    <source>
        <dbReference type="ARBA" id="ARBA00004651"/>
    </source>
</evidence>
<organism evidence="7 8">
    <name type="scientific">Odoribacter laneus YIT 12061</name>
    <dbReference type="NCBI Taxonomy" id="742817"/>
    <lineage>
        <taxon>Bacteria</taxon>
        <taxon>Pseudomonadati</taxon>
        <taxon>Bacteroidota</taxon>
        <taxon>Bacteroidia</taxon>
        <taxon>Bacteroidales</taxon>
        <taxon>Odoribacteraceae</taxon>
        <taxon>Odoribacter</taxon>
    </lineage>
</organism>
<evidence type="ECO:0000256" key="4">
    <source>
        <dbReference type="ARBA" id="ARBA00022989"/>
    </source>
</evidence>
<evidence type="ECO:0000313" key="8">
    <source>
        <dbReference type="Proteomes" id="UP000004892"/>
    </source>
</evidence>
<evidence type="ECO:0000313" key="7">
    <source>
        <dbReference type="EMBL" id="EHP45621.1"/>
    </source>
</evidence>
<dbReference type="EMBL" id="ADMC01000028">
    <property type="protein sequence ID" value="EHP45621.1"/>
    <property type="molecule type" value="Genomic_DNA"/>
</dbReference>
<evidence type="ECO:0008006" key="9">
    <source>
        <dbReference type="Google" id="ProtNLM"/>
    </source>
</evidence>
<feature type="transmembrane region" description="Helical" evidence="6">
    <location>
        <begin position="183"/>
        <end position="204"/>
    </location>
</feature>
<keyword evidence="2" id="KW-1003">Cell membrane</keyword>
<feature type="transmembrane region" description="Helical" evidence="6">
    <location>
        <begin position="149"/>
        <end position="171"/>
    </location>
</feature>